<evidence type="ECO:0000313" key="2">
    <source>
        <dbReference type="EMBL" id="QJP99900.1"/>
    </source>
</evidence>
<dbReference type="EMBL" id="CP008956">
    <property type="protein sequence ID" value="QJP99900.1"/>
    <property type="molecule type" value="Genomic_DNA"/>
</dbReference>
<evidence type="ECO:0000313" key="3">
    <source>
        <dbReference type="Proteomes" id="UP000501648"/>
    </source>
</evidence>
<evidence type="ECO:0000256" key="1">
    <source>
        <dbReference type="SAM" id="SignalP"/>
    </source>
</evidence>
<dbReference type="Pfam" id="PF13557">
    <property type="entry name" value="Phenol_MetA_deg"/>
    <property type="match status" value="1"/>
</dbReference>
<feature type="chain" id="PRO_5027011837" evidence="1">
    <location>
        <begin position="30"/>
        <end position="300"/>
    </location>
</feature>
<organism evidence="2 3">
    <name type="scientific">Herbaspirillum rubrisubalbicans Os34</name>
    <dbReference type="NCBI Taxonomy" id="1235827"/>
    <lineage>
        <taxon>Bacteria</taxon>
        <taxon>Pseudomonadati</taxon>
        <taxon>Pseudomonadota</taxon>
        <taxon>Betaproteobacteria</taxon>
        <taxon>Burkholderiales</taxon>
        <taxon>Oxalobacteraceae</taxon>
        <taxon>Herbaspirillum</taxon>
    </lineage>
</organism>
<keyword evidence="1" id="KW-0732">Signal</keyword>
<accession>A0A6M3ZN95</accession>
<dbReference type="Proteomes" id="UP000501648">
    <property type="component" value="Chromosome"/>
</dbReference>
<feature type="signal peptide" evidence="1">
    <location>
        <begin position="1"/>
        <end position="29"/>
    </location>
</feature>
<name>A0A6M3ZN95_9BURK</name>
<gene>
    <name evidence="2" type="ORF">C798_06555</name>
</gene>
<dbReference type="AlphaFoldDB" id="A0A6M3ZN95"/>
<reference evidence="2 3" key="1">
    <citation type="journal article" date="2012" name="J. Bacteriol.">
        <title>Genome sequence of the pathogenic Herbaspirillum seropedicae strain Os34, isolated from rice roots.</title>
        <authorList>
            <person name="Ye W."/>
            <person name="Ye S."/>
            <person name="Liu J."/>
            <person name="Chang S."/>
            <person name="Chen M."/>
            <person name="Zhu B."/>
            <person name="Guo L."/>
            <person name="An Q."/>
        </authorList>
    </citation>
    <scope>NUCLEOTIDE SEQUENCE [LARGE SCALE GENOMIC DNA]</scope>
    <source>
        <strain evidence="2 3">Os34</strain>
    </source>
</reference>
<sequence>MHPTPTLLPAWRRTLLASILALAGASANAAEIATDPGDYAALPAGTTLGLLYAQHTERNANYANGNRTPGDFKLVTDIGLARLVHFMKLGDYVIDPQIIIPFGKVDLQTPFGPLNPVSASGVGDPLVGGTLWLLNQQQEQRWLGISAFVSLPAGNYDGSKGPVNIGENRWKGIFQLGYVTALPANFMLDVIGEYAVYGDNTNFLGLKRQQDASYGLQTHLRYMFSPLTSLALSWYQDFGGATKLNGIAQNDRMNNGRLQIGFSTFVTPTVQLMAQYGQSVKVENGAKESNRFNLRIAKVF</sequence>
<dbReference type="RefSeq" id="WP_017453188.1">
    <property type="nucleotide sequence ID" value="NZ_CP008956.1"/>
</dbReference>
<proteinExistence type="predicted"/>
<protein>
    <submittedName>
        <fullName evidence="2">Transporter</fullName>
    </submittedName>
</protein>
<dbReference type="InterPro" id="IPR025737">
    <property type="entry name" value="FApF"/>
</dbReference>